<feature type="compositionally biased region" description="Low complexity" evidence="1">
    <location>
        <begin position="111"/>
        <end position="120"/>
    </location>
</feature>
<comment type="caution">
    <text evidence="2">The sequence shown here is derived from an EMBL/GenBank/DDBJ whole genome shotgun (WGS) entry which is preliminary data.</text>
</comment>
<accession>A0A939GBI3</accession>
<organism evidence="2 3">
    <name type="scientific">Fibrella aquatilis</name>
    <dbReference type="NCBI Taxonomy" id="2817059"/>
    <lineage>
        <taxon>Bacteria</taxon>
        <taxon>Pseudomonadati</taxon>
        <taxon>Bacteroidota</taxon>
        <taxon>Cytophagia</taxon>
        <taxon>Cytophagales</taxon>
        <taxon>Spirosomataceae</taxon>
        <taxon>Fibrella</taxon>
    </lineage>
</organism>
<keyword evidence="3" id="KW-1185">Reference proteome</keyword>
<evidence type="ECO:0000256" key="1">
    <source>
        <dbReference type="SAM" id="MobiDB-lite"/>
    </source>
</evidence>
<protein>
    <submittedName>
        <fullName evidence="2">Uncharacterized protein</fullName>
    </submittedName>
</protein>
<reference evidence="2 3" key="1">
    <citation type="submission" date="2021-03" db="EMBL/GenBank/DDBJ databases">
        <title>Fibrella sp. HMF5036 genome sequencing and assembly.</title>
        <authorList>
            <person name="Kang H."/>
            <person name="Kim H."/>
            <person name="Bae S."/>
            <person name="Joh K."/>
        </authorList>
    </citation>
    <scope>NUCLEOTIDE SEQUENCE [LARGE SCALE GENOMIC DNA]</scope>
    <source>
        <strain evidence="2 3">HMF5036</strain>
    </source>
</reference>
<feature type="region of interest" description="Disordered" evidence="1">
    <location>
        <begin position="111"/>
        <end position="130"/>
    </location>
</feature>
<gene>
    <name evidence="2" type="ORF">J2I48_20225</name>
</gene>
<proteinExistence type="predicted"/>
<dbReference type="RefSeq" id="WP_207337315.1">
    <property type="nucleotide sequence ID" value="NZ_JAFMYU010000019.1"/>
</dbReference>
<dbReference type="EMBL" id="JAFMYU010000019">
    <property type="protein sequence ID" value="MBO0933348.1"/>
    <property type="molecule type" value="Genomic_DNA"/>
</dbReference>
<name>A0A939GBI3_9BACT</name>
<evidence type="ECO:0000313" key="3">
    <source>
        <dbReference type="Proteomes" id="UP000664795"/>
    </source>
</evidence>
<dbReference type="Proteomes" id="UP000664795">
    <property type="component" value="Unassembled WGS sequence"/>
</dbReference>
<evidence type="ECO:0000313" key="2">
    <source>
        <dbReference type="EMBL" id="MBO0933348.1"/>
    </source>
</evidence>
<sequence length="249" mass="26182">MAQSLGGTSWQGTLTSAQNTALAYPSTITFRVEGTQLTGSIIMEAQGLKELYVLQGIAQGGQAAGTATYPKDGSVFQFEAQLNGAQLAFGVGLNNTPIMAGMLSRLGAGGRAAAPQAQRSTPTAPNDRLPRDGRLVGVWAHTSSYRSEGLHASTRTLLYFFPDGRLGSGGGQALASYDGADGSSSLNTGADGVNVEQGLVWYTKGNQIWLHATQQKVPDQVWGQFVLSSNGQGMHLNRGTGNVLYERTQ</sequence>
<dbReference type="AlphaFoldDB" id="A0A939GBI3"/>